<gene>
    <name evidence="10" type="ORF">A1O3_05000</name>
</gene>
<dbReference type="GeneID" id="19169118"/>
<dbReference type="InterPro" id="IPR022751">
    <property type="entry name" value="Alpha_mannosyltransferase"/>
</dbReference>
<evidence type="ECO:0000256" key="2">
    <source>
        <dbReference type="ARBA" id="ARBA00004922"/>
    </source>
</evidence>
<evidence type="ECO:0000256" key="7">
    <source>
        <dbReference type="ARBA" id="ARBA00022989"/>
    </source>
</evidence>
<evidence type="ECO:0000256" key="1">
    <source>
        <dbReference type="ARBA" id="ARBA00004323"/>
    </source>
</evidence>
<keyword evidence="6" id="KW-0735">Signal-anchor</keyword>
<dbReference type="HOGENOM" id="CLU_013298_0_1_1"/>
<comment type="subcellular location">
    <subcellularLocation>
        <location evidence="1">Golgi apparatus membrane</location>
        <topology evidence="1">Single-pass type II membrane protein</topology>
    </subcellularLocation>
</comment>
<evidence type="ECO:0000256" key="9">
    <source>
        <dbReference type="ARBA" id="ARBA00023136"/>
    </source>
</evidence>
<keyword evidence="5" id="KW-0812">Transmembrane</keyword>
<keyword evidence="11" id="KW-1185">Reference proteome</keyword>
<keyword evidence="9" id="KW-0472">Membrane</keyword>
<evidence type="ECO:0000256" key="8">
    <source>
        <dbReference type="ARBA" id="ARBA00023034"/>
    </source>
</evidence>
<keyword evidence="8" id="KW-0333">Golgi apparatus</keyword>
<dbReference type="SUPFAM" id="SSF53448">
    <property type="entry name" value="Nucleotide-diphospho-sugar transferases"/>
    <property type="match status" value="1"/>
</dbReference>
<evidence type="ECO:0000256" key="5">
    <source>
        <dbReference type="ARBA" id="ARBA00022692"/>
    </source>
</evidence>
<keyword evidence="7" id="KW-1133">Transmembrane helix</keyword>
<dbReference type="GO" id="GO:0000026">
    <property type="term" value="F:alpha-1,2-mannosyltransferase activity"/>
    <property type="evidence" value="ECO:0007669"/>
    <property type="project" value="TreeGrafter"/>
</dbReference>
<comment type="pathway">
    <text evidence="2">Protein modification; protein glycosylation.</text>
</comment>
<accession>W9XVV1</accession>
<dbReference type="GO" id="GO:0000139">
    <property type="term" value="C:Golgi membrane"/>
    <property type="evidence" value="ECO:0007669"/>
    <property type="project" value="UniProtKB-SubCell"/>
</dbReference>
<dbReference type="PANTHER" id="PTHR31646">
    <property type="entry name" value="ALPHA-1,2-MANNOSYLTRANSFERASE MNN2"/>
    <property type="match status" value="1"/>
</dbReference>
<reference evidence="10 11" key="1">
    <citation type="submission" date="2013-03" db="EMBL/GenBank/DDBJ databases">
        <title>The Genome Sequence of Capronia epimyces CBS 606.96.</title>
        <authorList>
            <consortium name="The Broad Institute Genomics Platform"/>
            <person name="Cuomo C."/>
            <person name="de Hoog S."/>
            <person name="Gorbushina A."/>
            <person name="Walker B."/>
            <person name="Young S.K."/>
            <person name="Zeng Q."/>
            <person name="Gargeya S."/>
            <person name="Fitzgerald M."/>
            <person name="Haas B."/>
            <person name="Abouelleil A."/>
            <person name="Allen A.W."/>
            <person name="Alvarado L."/>
            <person name="Arachchi H.M."/>
            <person name="Berlin A.M."/>
            <person name="Chapman S.B."/>
            <person name="Gainer-Dewar J."/>
            <person name="Goldberg J."/>
            <person name="Griggs A."/>
            <person name="Gujja S."/>
            <person name="Hansen M."/>
            <person name="Howarth C."/>
            <person name="Imamovic A."/>
            <person name="Ireland A."/>
            <person name="Larimer J."/>
            <person name="McCowan C."/>
            <person name="Murphy C."/>
            <person name="Pearson M."/>
            <person name="Poon T.W."/>
            <person name="Priest M."/>
            <person name="Roberts A."/>
            <person name="Saif S."/>
            <person name="Shea T."/>
            <person name="Sisk P."/>
            <person name="Sykes S."/>
            <person name="Wortman J."/>
            <person name="Nusbaum C."/>
            <person name="Birren B."/>
        </authorList>
    </citation>
    <scope>NUCLEOTIDE SEQUENCE [LARGE SCALE GENOMIC DNA]</scope>
    <source>
        <strain evidence="10 11">CBS 606.96</strain>
    </source>
</reference>
<protein>
    <recommendedName>
        <fullName evidence="12">Alpha 1,2-mannosyltransferase</fullName>
    </recommendedName>
</protein>
<dbReference type="OrthoDB" id="4484309at2759"/>
<evidence type="ECO:0000313" key="10">
    <source>
        <dbReference type="EMBL" id="EXJ84333.1"/>
    </source>
</evidence>
<comment type="caution">
    <text evidence="10">The sequence shown here is derived from an EMBL/GenBank/DDBJ whole genome shotgun (WGS) entry which is preliminary data.</text>
</comment>
<organism evidence="10 11">
    <name type="scientific">Capronia epimyces CBS 606.96</name>
    <dbReference type="NCBI Taxonomy" id="1182542"/>
    <lineage>
        <taxon>Eukaryota</taxon>
        <taxon>Fungi</taxon>
        <taxon>Dikarya</taxon>
        <taxon>Ascomycota</taxon>
        <taxon>Pezizomycotina</taxon>
        <taxon>Eurotiomycetes</taxon>
        <taxon>Chaetothyriomycetidae</taxon>
        <taxon>Chaetothyriales</taxon>
        <taxon>Herpotrichiellaceae</taxon>
        <taxon>Capronia</taxon>
    </lineage>
</organism>
<evidence type="ECO:0000313" key="11">
    <source>
        <dbReference type="Proteomes" id="UP000019478"/>
    </source>
</evidence>
<dbReference type="Proteomes" id="UP000019478">
    <property type="component" value="Unassembled WGS sequence"/>
</dbReference>
<dbReference type="InterPro" id="IPR029044">
    <property type="entry name" value="Nucleotide-diphossugar_trans"/>
</dbReference>
<evidence type="ECO:0008006" key="12">
    <source>
        <dbReference type="Google" id="ProtNLM"/>
    </source>
</evidence>
<dbReference type="EMBL" id="AMGY01000004">
    <property type="protein sequence ID" value="EXJ84333.1"/>
    <property type="molecule type" value="Genomic_DNA"/>
</dbReference>
<evidence type="ECO:0000256" key="6">
    <source>
        <dbReference type="ARBA" id="ARBA00022968"/>
    </source>
</evidence>
<dbReference type="eggNOG" id="ENOG502QQ16">
    <property type="taxonomic scope" value="Eukaryota"/>
</dbReference>
<sequence>MLLPRPSRPLSRAWNRRRSAIVAPLLGLILFLLFLQTRIRRSSPSGDGQPAAILPSTRARPSNPLLKSQASFWRDLYLIILNNDPSCDQPPEAVVPQSLDIGFDPSHDHQRPDILYMDPADIKRMREAHSNFVNDLKDTPPKMPYEPGTRGIVVTAGYNQLPVLVISLRMLRRTWSLLPVEVFLADDSEYDDEICNVVLPTLNAKCLVFSDIFRAAESGVSIDRFQYKIMAVIFSSFEEVLLLDSDAFPIYDPLPLFQEEPFNSTGMIMWPDFWYASESPYYFDIAKIESIPPLNLRPAVESGEVMFSKSKHHLSLMLAAYYNYYGPAYYYPLLSQGAPGQGDKETFAWAATALNEPFYAVRRRVMALGRVDSAGSFLGSAMAQHDPAADFAFAEAHPLPHEKVFDVPAREVRPFFIHANYPKFDPSTIFTEQTRDFSSKVIGTGGPTRDTNGTWVRCWMGEARANEVFGFDVERRFWEEIKGTACENEHQFGCWKGKQGICDRVKHYWHEVFEPLPTGGHGSTQPPPPGP</sequence>
<evidence type="ECO:0000256" key="4">
    <source>
        <dbReference type="ARBA" id="ARBA00022679"/>
    </source>
</evidence>
<evidence type="ECO:0000256" key="3">
    <source>
        <dbReference type="ARBA" id="ARBA00009105"/>
    </source>
</evidence>
<dbReference type="AlphaFoldDB" id="W9XVV1"/>
<keyword evidence="4" id="KW-0808">Transferase</keyword>
<dbReference type="Pfam" id="PF11051">
    <property type="entry name" value="Mannosyl_trans3"/>
    <property type="match status" value="2"/>
</dbReference>
<dbReference type="STRING" id="1182542.W9XVV1"/>
<comment type="similarity">
    <text evidence="3">Belongs to the MNN1/MNT family.</text>
</comment>
<proteinExistence type="inferred from homology"/>
<name>W9XVV1_9EURO</name>
<dbReference type="PANTHER" id="PTHR31646:SF1">
    <property type="entry name" value="ALPHA-1,2-MANNOSYLTRANSFERASE MNN2"/>
    <property type="match status" value="1"/>
</dbReference>
<dbReference type="GO" id="GO:0046354">
    <property type="term" value="P:mannan biosynthetic process"/>
    <property type="evidence" value="ECO:0007669"/>
    <property type="project" value="TreeGrafter"/>
</dbReference>
<dbReference type="RefSeq" id="XP_007733318.1">
    <property type="nucleotide sequence ID" value="XM_007735128.1"/>
</dbReference>